<dbReference type="EMBL" id="JBHSHC010000137">
    <property type="protein sequence ID" value="MFC4769541.1"/>
    <property type="molecule type" value="Genomic_DNA"/>
</dbReference>
<sequence>MRSLQAEVEEFLKKHGSGVDAQSIVNDVEKGVAYKKIPCQQGDLHLIRLYHPVIMRQEMFLGNVLFNAYLGLAMKHTLESELDIDVLPVFNDLSSYYFLVHTVTSLNDLIEKIKNSWIDGLEDLYFSEPSDGETDEYAGKGYYGRFSTMLQNYFKSNIQPFPLMIVPIGYARKLERRIRQYLLEMLESGDWQKQIANFTANFSFFYGQTSGGTGDVQSCPNFLRRLVAEYHVIEPKEMIAAFNLPAGTDFTDPETKNLIQSKLFQKGDPAYYPDGLKQVFKRALQHFADSIESSNPEEDAISDWLFRYHREKGVFLDETPEKLMNQLAAGVTIAGRSVSDVQSESTEESCLLCGCYPAKLQGATILASDSFSKFHNHSINRGNNEKRICLNCALYAYLNIKFTGSKGAGMGQVPRQGNVVFHYGSYTGNEIEEMIKTFEEQSGRVFAKPNKDIKMESSELLDDMDWFFSQSKFQNLKSMFRGNDGGEAYLFPIEFGTRQLLLFVLPGLDDDVQKRFNQNWYATRQLLSWLTEIGGKAGPYYYLSLPHPQQVIQNKSVLVINGKEFDTETQLQLHDLYLQVVPELSQSRLKDGFKHQMMMAERFQADPLGRLSDELRFWMSEGKLSADRRERFFTVYGKIQEILEMEGLRNAN</sequence>
<comment type="caution">
    <text evidence="1">The sequence shown here is derived from an EMBL/GenBank/DDBJ whole genome shotgun (WGS) entry which is preliminary data.</text>
</comment>
<dbReference type="RefSeq" id="WP_380028184.1">
    <property type="nucleotide sequence ID" value="NZ_JBHSHC010000137.1"/>
</dbReference>
<evidence type="ECO:0000313" key="1">
    <source>
        <dbReference type="EMBL" id="MFC4769541.1"/>
    </source>
</evidence>
<proteinExistence type="predicted"/>
<reference evidence="2" key="1">
    <citation type="journal article" date="2019" name="Int. J. Syst. Evol. Microbiol.">
        <title>The Global Catalogue of Microorganisms (GCM) 10K type strain sequencing project: providing services to taxonomists for standard genome sequencing and annotation.</title>
        <authorList>
            <consortium name="The Broad Institute Genomics Platform"/>
            <consortium name="The Broad Institute Genome Sequencing Center for Infectious Disease"/>
            <person name="Wu L."/>
            <person name="Ma J."/>
        </authorList>
    </citation>
    <scope>NUCLEOTIDE SEQUENCE [LARGE SCALE GENOMIC DNA]</scope>
    <source>
        <strain evidence="2">WYCCWR 12678</strain>
    </source>
</reference>
<evidence type="ECO:0000313" key="2">
    <source>
        <dbReference type="Proteomes" id="UP001596002"/>
    </source>
</evidence>
<accession>A0ABV9Q4X9</accession>
<gene>
    <name evidence="1" type="ORF">ACFO8Q_19615</name>
</gene>
<protein>
    <recommendedName>
        <fullName evidence="3">Type I-B CRISPR-associated protein Cas8b1/Cst1</fullName>
    </recommendedName>
</protein>
<organism evidence="1 2">
    <name type="scientific">Effusibacillus consociatus</name>
    <dbReference type="NCBI Taxonomy" id="1117041"/>
    <lineage>
        <taxon>Bacteria</taxon>
        <taxon>Bacillati</taxon>
        <taxon>Bacillota</taxon>
        <taxon>Bacilli</taxon>
        <taxon>Bacillales</taxon>
        <taxon>Alicyclobacillaceae</taxon>
        <taxon>Effusibacillus</taxon>
    </lineage>
</organism>
<name>A0ABV9Q4X9_9BACL</name>
<keyword evidence="2" id="KW-1185">Reference proteome</keyword>
<evidence type="ECO:0008006" key="3">
    <source>
        <dbReference type="Google" id="ProtNLM"/>
    </source>
</evidence>
<dbReference type="Proteomes" id="UP001596002">
    <property type="component" value="Unassembled WGS sequence"/>
</dbReference>